<evidence type="ECO:0000313" key="11">
    <source>
        <dbReference type="EMBL" id="WZC49385.2"/>
    </source>
</evidence>
<proteinExistence type="inferred from homology"/>
<evidence type="ECO:0000256" key="4">
    <source>
        <dbReference type="ARBA" id="ARBA00022475"/>
    </source>
</evidence>
<keyword evidence="6 10" id="KW-0812">Transmembrane</keyword>
<keyword evidence="10" id="KW-0997">Cell inner membrane</keyword>
<keyword evidence="7 10" id="KW-0283">Flagellar rotation</keyword>
<evidence type="ECO:0000256" key="10">
    <source>
        <dbReference type="RuleBase" id="RU364125"/>
    </source>
</evidence>
<dbReference type="Proteomes" id="UP001440612">
    <property type="component" value="Chromosome"/>
</dbReference>
<dbReference type="RefSeq" id="WP_373636859.1">
    <property type="nucleotide sequence ID" value="NZ_CP150951.2"/>
</dbReference>
<evidence type="ECO:0000256" key="9">
    <source>
        <dbReference type="ARBA" id="ARBA00023136"/>
    </source>
</evidence>
<keyword evidence="8 10" id="KW-1133">Transmembrane helix</keyword>
<keyword evidence="9 10" id="KW-0472">Membrane</keyword>
<keyword evidence="5 10" id="KW-0145">Chemotaxis</keyword>
<gene>
    <name evidence="11" type="primary">fliL</name>
    <name evidence="11" type="ORF">AABB29_01630</name>
</gene>
<keyword evidence="12" id="KW-1185">Reference proteome</keyword>
<accession>A0ABZ2V5Z6</accession>
<name>A0ABZ2V5Z6_9RHOB</name>
<protein>
    <recommendedName>
        <fullName evidence="10">Flagellar protein FliL</fullName>
    </recommendedName>
</protein>
<dbReference type="EMBL" id="CP150951">
    <property type="protein sequence ID" value="WZC49385.2"/>
    <property type="molecule type" value="Genomic_DNA"/>
</dbReference>
<reference evidence="12" key="1">
    <citation type="submission" date="2024-04" db="EMBL/GenBank/DDBJ databases">
        <title>Phylogenomic analyses of a clade within the roseobacter group suggest taxonomic reassignments of species of the genera Aestuariivita, Citreicella, Loktanella, Nautella, Pelagibaca, Ruegeria, Thalassobius, Thiobacimonas and Tropicibacter, and the proposal o.</title>
        <authorList>
            <person name="Jeon C.O."/>
        </authorList>
    </citation>
    <scope>NUCLEOTIDE SEQUENCE [LARGE SCALE GENOMIC DNA]</scope>
    <source>
        <strain evidence="12">BS5-3</strain>
    </source>
</reference>
<keyword evidence="4" id="KW-1003">Cell membrane</keyword>
<dbReference type="PANTHER" id="PTHR35091">
    <property type="entry name" value="FLAGELLAR PROTEIN FLIL"/>
    <property type="match status" value="1"/>
</dbReference>
<evidence type="ECO:0000256" key="2">
    <source>
        <dbReference type="ARBA" id="ARBA00004162"/>
    </source>
</evidence>
<dbReference type="PANTHER" id="PTHR35091:SF2">
    <property type="entry name" value="FLAGELLAR PROTEIN FLIL"/>
    <property type="match status" value="1"/>
</dbReference>
<keyword evidence="11" id="KW-0969">Cilium</keyword>
<evidence type="ECO:0000256" key="8">
    <source>
        <dbReference type="ARBA" id="ARBA00022989"/>
    </source>
</evidence>
<evidence type="ECO:0000256" key="7">
    <source>
        <dbReference type="ARBA" id="ARBA00022779"/>
    </source>
</evidence>
<sequence length="164" mass="17351">MSTPADSPDPAPKKGSKMPLIIGLVLALVGGGGGFFAVQSGLIGGSESVEEVADEHNTGSVEPPEALAFVAIDPLVISLPSSGGRDHLRFAAQLEVTPDYVAEVEAIKPRIVDVLNGYLRAVELSELEDPTALIKLRSHMLRRVQVVAGEGRIKDLLIMEFVLS</sequence>
<keyword evidence="11" id="KW-0282">Flagellum</keyword>
<evidence type="ECO:0000256" key="6">
    <source>
        <dbReference type="ARBA" id="ARBA00022692"/>
    </source>
</evidence>
<keyword evidence="11" id="KW-0966">Cell projection</keyword>
<evidence type="ECO:0000256" key="5">
    <source>
        <dbReference type="ARBA" id="ARBA00022500"/>
    </source>
</evidence>
<dbReference type="Pfam" id="PF03748">
    <property type="entry name" value="FliL"/>
    <property type="match status" value="1"/>
</dbReference>
<comment type="function">
    <text evidence="1 10">Controls the rotational direction of flagella during chemotaxis.</text>
</comment>
<comment type="similarity">
    <text evidence="3 10">Belongs to the FliL family.</text>
</comment>
<comment type="subcellular location">
    <subcellularLocation>
        <location evidence="10">Cell inner membrane</location>
    </subcellularLocation>
    <subcellularLocation>
        <location evidence="2">Cell membrane</location>
        <topology evidence="2">Single-pass membrane protein</topology>
    </subcellularLocation>
</comment>
<evidence type="ECO:0000256" key="1">
    <source>
        <dbReference type="ARBA" id="ARBA00002254"/>
    </source>
</evidence>
<evidence type="ECO:0000256" key="3">
    <source>
        <dbReference type="ARBA" id="ARBA00008281"/>
    </source>
</evidence>
<feature type="transmembrane region" description="Helical" evidence="10">
    <location>
        <begin position="20"/>
        <end position="38"/>
    </location>
</feature>
<dbReference type="InterPro" id="IPR005503">
    <property type="entry name" value="FliL"/>
</dbReference>
<evidence type="ECO:0000313" key="12">
    <source>
        <dbReference type="Proteomes" id="UP001440612"/>
    </source>
</evidence>
<organism evidence="11 12">
    <name type="scientific">Yoonia phaeophyticola</name>
    <dbReference type="NCBI Taxonomy" id="3137369"/>
    <lineage>
        <taxon>Bacteria</taxon>
        <taxon>Pseudomonadati</taxon>
        <taxon>Pseudomonadota</taxon>
        <taxon>Alphaproteobacteria</taxon>
        <taxon>Rhodobacterales</taxon>
        <taxon>Paracoccaceae</taxon>
        <taxon>Yoonia</taxon>
    </lineage>
</organism>